<dbReference type="Pfam" id="PF12874">
    <property type="entry name" value="zf-met"/>
    <property type="match status" value="2"/>
</dbReference>
<dbReference type="SMART" id="SM00451">
    <property type="entry name" value="ZnF_U1"/>
    <property type="match status" value="4"/>
</dbReference>
<dbReference type="PROSITE" id="PS50157">
    <property type="entry name" value="ZINC_FINGER_C2H2_2"/>
    <property type="match status" value="2"/>
</dbReference>
<dbReference type="InterPro" id="IPR013087">
    <property type="entry name" value="Znf_C2H2_type"/>
</dbReference>
<dbReference type="InterPro" id="IPR003604">
    <property type="entry name" value="Matrin/U1-like-C_Znf_C2H2"/>
</dbReference>
<proteinExistence type="predicted"/>
<dbReference type="PANTHER" id="PTHR46786">
    <property type="entry name" value="ZINC FINGER MATRIN-TYPE PROTEIN 3"/>
    <property type="match status" value="1"/>
</dbReference>
<comment type="caution">
    <text evidence="7">The sequence shown here is derived from an EMBL/GenBank/DDBJ whole genome shotgun (WGS) entry which is preliminary data.</text>
</comment>
<dbReference type="SUPFAM" id="SSF57667">
    <property type="entry name" value="beta-beta-alpha zinc fingers"/>
    <property type="match status" value="4"/>
</dbReference>
<dbReference type="EMBL" id="BPLR01002966">
    <property type="protein sequence ID" value="GIX79739.1"/>
    <property type="molecule type" value="Genomic_DNA"/>
</dbReference>
<dbReference type="AlphaFoldDB" id="A0AAV4N8H1"/>
<dbReference type="Proteomes" id="UP001054945">
    <property type="component" value="Unassembled WGS sequence"/>
</dbReference>
<evidence type="ECO:0000256" key="1">
    <source>
        <dbReference type="ARBA" id="ARBA00022723"/>
    </source>
</evidence>
<dbReference type="GO" id="GO:0003676">
    <property type="term" value="F:nucleic acid binding"/>
    <property type="evidence" value="ECO:0007669"/>
    <property type="project" value="InterPro"/>
</dbReference>
<feature type="compositionally biased region" description="Basic and acidic residues" evidence="5">
    <location>
        <begin position="1"/>
        <end position="11"/>
    </location>
</feature>
<feature type="domain" description="C2H2-type" evidence="6">
    <location>
        <begin position="44"/>
        <end position="73"/>
    </location>
</feature>
<dbReference type="Gene3D" id="3.30.160.60">
    <property type="entry name" value="Classic Zinc Finger"/>
    <property type="match status" value="4"/>
</dbReference>
<dbReference type="SMART" id="SM00355">
    <property type="entry name" value="ZnF_C2H2"/>
    <property type="match status" value="4"/>
</dbReference>
<dbReference type="GO" id="GO:0008270">
    <property type="term" value="F:zinc ion binding"/>
    <property type="evidence" value="ECO:0007669"/>
    <property type="project" value="UniProtKB-KW"/>
</dbReference>
<evidence type="ECO:0000259" key="6">
    <source>
        <dbReference type="PROSITE" id="PS50157"/>
    </source>
</evidence>
<organism evidence="7 8">
    <name type="scientific">Caerostris extrusa</name>
    <name type="common">Bark spider</name>
    <name type="synonym">Caerostris bankana</name>
    <dbReference type="NCBI Taxonomy" id="172846"/>
    <lineage>
        <taxon>Eukaryota</taxon>
        <taxon>Metazoa</taxon>
        <taxon>Ecdysozoa</taxon>
        <taxon>Arthropoda</taxon>
        <taxon>Chelicerata</taxon>
        <taxon>Arachnida</taxon>
        <taxon>Araneae</taxon>
        <taxon>Araneomorphae</taxon>
        <taxon>Entelegynae</taxon>
        <taxon>Araneoidea</taxon>
        <taxon>Araneidae</taxon>
        <taxon>Caerostris</taxon>
    </lineage>
</organism>
<feature type="domain" description="C2H2-type" evidence="6">
    <location>
        <begin position="197"/>
        <end position="224"/>
    </location>
</feature>
<reference evidence="7 8" key="1">
    <citation type="submission" date="2021-06" db="EMBL/GenBank/DDBJ databases">
        <title>Caerostris extrusa draft genome.</title>
        <authorList>
            <person name="Kono N."/>
            <person name="Arakawa K."/>
        </authorList>
    </citation>
    <scope>NUCLEOTIDE SEQUENCE [LARGE SCALE GENOMIC DNA]</scope>
</reference>
<keyword evidence="8" id="KW-1185">Reference proteome</keyword>
<feature type="region of interest" description="Disordered" evidence="5">
    <location>
        <begin position="313"/>
        <end position="343"/>
    </location>
</feature>
<name>A0AAV4N8H1_CAEEX</name>
<keyword evidence="1" id="KW-0479">Metal-binding</keyword>
<dbReference type="PANTHER" id="PTHR46786:SF1">
    <property type="entry name" value="ZINC FINGER MATRIN-TYPE PROTEIN 3"/>
    <property type="match status" value="1"/>
</dbReference>
<evidence type="ECO:0000256" key="2">
    <source>
        <dbReference type="ARBA" id="ARBA00022771"/>
    </source>
</evidence>
<dbReference type="PROSITE" id="PS00028">
    <property type="entry name" value="ZINC_FINGER_C2H2_1"/>
    <property type="match status" value="4"/>
</dbReference>
<sequence>MADFNYKHAETASDDNCEDHESKKSLSDESSSESGSDSDFDFEFRCEPCNKTFSGIKPLRQHEKGSKHLRKIKQKLKEKEVANKLEESIQEDYDEDILLQPPFAICKTCKKEFMSPESFHQHLKSVKHAKKIAAAKLLESLKNEDGLQKLKEKHKKTRKTKCLRGSDHFAEGASGSSFRYSSDDSSNEDMIADTQEFECQECEKIFSGVNPWYQHLISKSHEKKLKQKELMNQLLDDEKVTVTEGSPLEEDILVCDLCHVAFSGPENASTHIKSKKHAKQVTLKAWKKDWKKAAKEGKLEYLKKKAVVGDHSLDANELGTKHKTKSSSQQPNQESETGAEGVEFKTYEISSTETVENSFVELQLRTEKLQELAEGKSE</sequence>
<gene>
    <name evidence="7" type="primary">AVEN_2102_1</name>
    <name evidence="7" type="ORF">CEXT_480671</name>
</gene>
<evidence type="ECO:0000256" key="5">
    <source>
        <dbReference type="SAM" id="MobiDB-lite"/>
    </source>
</evidence>
<feature type="region of interest" description="Disordered" evidence="5">
    <location>
        <begin position="1"/>
        <end position="40"/>
    </location>
</feature>
<evidence type="ECO:0000313" key="8">
    <source>
        <dbReference type="Proteomes" id="UP001054945"/>
    </source>
</evidence>
<evidence type="ECO:0000313" key="7">
    <source>
        <dbReference type="EMBL" id="GIX79739.1"/>
    </source>
</evidence>
<protein>
    <submittedName>
        <fullName evidence="7">C2H2-type domain-containing protein</fullName>
    </submittedName>
</protein>
<dbReference type="Pfam" id="PF12171">
    <property type="entry name" value="zf-C2H2_jaz"/>
    <property type="match status" value="1"/>
</dbReference>
<evidence type="ECO:0000256" key="3">
    <source>
        <dbReference type="ARBA" id="ARBA00022833"/>
    </source>
</evidence>
<feature type="compositionally biased region" description="Polar residues" evidence="5">
    <location>
        <begin position="326"/>
        <end position="336"/>
    </location>
</feature>
<keyword evidence="2 4" id="KW-0863">Zinc-finger</keyword>
<dbReference type="InterPro" id="IPR036236">
    <property type="entry name" value="Znf_C2H2_sf"/>
</dbReference>
<evidence type="ECO:0000256" key="4">
    <source>
        <dbReference type="PROSITE-ProRule" id="PRU00042"/>
    </source>
</evidence>
<keyword evidence="3" id="KW-0862">Zinc</keyword>
<dbReference type="InterPro" id="IPR052644">
    <property type="entry name" value="ZMAT3"/>
</dbReference>
<dbReference type="InterPro" id="IPR022755">
    <property type="entry name" value="Znf_C2H2_jaz"/>
</dbReference>
<accession>A0AAV4N8H1</accession>